<keyword evidence="2" id="KW-1185">Reference proteome</keyword>
<evidence type="ECO:0000313" key="3">
    <source>
        <dbReference type="RefSeq" id="XP_028968117.1"/>
    </source>
</evidence>
<dbReference type="RefSeq" id="XP_028968117.1">
    <property type="nucleotide sequence ID" value="XM_029112284.1"/>
</dbReference>
<dbReference type="GO" id="GO:0042795">
    <property type="term" value="P:snRNA transcription by RNA polymerase II"/>
    <property type="evidence" value="ECO:0007669"/>
    <property type="project" value="TreeGrafter"/>
</dbReference>
<dbReference type="KEGG" id="goe:100905691"/>
<name>A0AAJ7WII4_9ACAR</name>
<proteinExistence type="predicted"/>
<dbReference type="Pfam" id="PF09808">
    <property type="entry name" value="SNAPC1"/>
    <property type="match status" value="1"/>
</dbReference>
<dbReference type="InterPro" id="IPR019188">
    <property type="entry name" value="SNAPC1"/>
</dbReference>
<dbReference type="GO" id="GO:0043565">
    <property type="term" value="F:sequence-specific DNA binding"/>
    <property type="evidence" value="ECO:0007669"/>
    <property type="project" value="TreeGrafter"/>
</dbReference>
<protein>
    <submittedName>
        <fullName evidence="3">snRNA-activating protein complex subunit 1</fullName>
    </submittedName>
</protein>
<evidence type="ECO:0000313" key="2">
    <source>
        <dbReference type="Proteomes" id="UP000694867"/>
    </source>
</evidence>
<feature type="compositionally biased region" description="Basic and acidic residues" evidence="1">
    <location>
        <begin position="227"/>
        <end position="238"/>
    </location>
</feature>
<feature type="compositionally biased region" description="Acidic residues" evidence="1">
    <location>
        <begin position="260"/>
        <end position="269"/>
    </location>
</feature>
<accession>A0AAJ7WII4</accession>
<dbReference type="AlphaFoldDB" id="A0AAJ7WII4"/>
<sequence>MATHSSTRVKRDTRTFLENIVTQSLDALLKDISKIRFAFEAKKSARFEDFSTTFRELGASMLFQGHASETNAKIFMEDICEILLLEFEDTQVIIAKIFIVYMLYASYYCQTCRPRVPIRLRYDDEKRLEAFLNTCQKDNHSDIVYAIRRLQADCAFHYVHTLRSYGFKSYILDPQQSTHRKMRLNNKIASHRHVLTSTDLFRRLSFVHENYCELKKALSLRAEEESLERENPFDDMHKSVLGAGSRAQLGEAEAQPVSEDFSDDGGDDL</sequence>
<dbReference type="PANTHER" id="PTHR15131:SF3">
    <property type="entry name" value="SNRNA-ACTIVATING PROTEIN COMPLEX SUBUNIT 1"/>
    <property type="match status" value="1"/>
</dbReference>
<dbReference type="PANTHER" id="PTHR15131">
    <property type="entry name" value="SMALL NUCLEAR RNA ACTIVATING COMPLEX, POLYPEPTIDE 1"/>
    <property type="match status" value="1"/>
</dbReference>
<dbReference type="Proteomes" id="UP000694867">
    <property type="component" value="Unplaced"/>
</dbReference>
<gene>
    <name evidence="3" type="primary">LOC100905691</name>
</gene>
<dbReference type="GO" id="GO:0019185">
    <property type="term" value="C:snRNA-activating protein complex"/>
    <property type="evidence" value="ECO:0007669"/>
    <property type="project" value="TreeGrafter"/>
</dbReference>
<evidence type="ECO:0000256" key="1">
    <source>
        <dbReference type="SAM" id="MobiDB-lite"/>
    </source>
</evidence>
<organism evidence="2 3">
    <name type="scientific">Galendromus occidentalis</name>
    <name type="common">western predatory mite</name>
    <dbReference type="NCBI Taxonomy" id="34638"/>
    <lineage>
        <taxon>Eukaryota</taxon>
        <taxon>Metazoa</taxon>
        <taxon>Ecdysozoa</taxon>
        <taxon>Arthropoda</taxon>
        <taxon>Chelicerata</taxon>
        <taxon>Arachnida</taxon>
        <taxon>Acari</taxon>
        <taxon>Parasitiformes</taxon>
        <taxon>Mesostigmata</taxon>
        <taxon>Gamasina</taxon>
        <taxon>Phytoseioidea</taxon>
        <taxon>Phytoseiidae</taxon>
        <taxon>Typhlodrominae</taxon>
        <taxon>Galendromus</taxon>
    </lineage>
</organism>
<reference evidence="3" key="1">
    <citation type="submission" date="2025-08" db="UniProtKB">
        <authorList>
            <consortium name="RefSeq"/>
        </authorList>
    </citation>
    <scope>IDENTIFICATION</scope>
</reference>
<dbReference type="GeneID" id="100905691"/>
<dbReference type="GO" id="GO:0042796">
    <property type="term" value="P:snRNA transcription by RNA polymerase III"/>
    <property type="evidence" value="ECO:0007669"/>
    <property type="project" value="TreeGrafter"/>
</dbReference>
<feature type="region of interest" description="Disordered" evidence="1">
    <location>
        <begin position="227"/>
        <end position="269"/>
    </location>
</feature>